<reference evidence="6" key="1">
    <citation type="journal article" date="2014" name="Int. J. Syst. Evol. Microbiol.">
        <title>Complete genome sequence of Corynebacterium casei LMG S-19264T (=DSM 44701T), isolated from a smear-ripened cheese.</title>
        <authorList>
            <consortium name="US DOE Joint Genome Institute (JGI-PGF)"/>
            <person name="Walter F."/>
            <person name="Albersmeier A."/>
            <person name="Kalinowski J."/>
            <person name="Ruckert C."/>
        </authorList>
    </citation>
    <scope>NUCLEOTIDE SEQUENCE</scope>
    <source>
        <strain evidence="6">CGMCC 4.7201</strain>
    </source>
</reference>
<dbReference type="GO" id="GO:0019464">
    <property type="term" value="P:glycine decarboxylation via glycine cleavage system"/>
    <property type="evidence" value="ECO:0007669"/>
    <property type="project" value="UniProtKB-UniRule"/>
</dbReference>
<dbReference type="PANTHER" id="PTHR11715:SF3">
    <property type="entry name" value="GLYCINE CLEAVAGE SYSTEM H PROTEIN-RELATED"/>
    <property type="match status" value="1"/>
</dbReference>
<evidence type="ECO:0000313" key="7">
    <source>
        <dbReference type="Proteomes" id="UP000641932"/>
    </source>
</evidence>
<dbReference type="AlphaFoldDB" id="A0A918DVL7"/>
<dbReference type="Gene3D" id="2.40.50.100">
    <property type="match status" value="1"/>
</dbReference>
<dbReference type="GO" id="GO:0005960">
    <property type="term" value="C:glycine cleavage complex"/>
    <property type="evidence" value="ECO:0007669"/>
    <property type="project" value="InterPro"/>
</dbReference>
<reference evidence="6" key="2">
    <citation type="submission" date="2020-09" db="EMBL/GenBank/DDBJ databases">
        <authorList>
            <person name="Sun Q."/>
            <person name="Zhou Y."/>
        </authorList>
    </citation>
    <scope>NUCLEOTIDE SEQUENCE</scope>
    <source>
        <strain evidence="6">CGMCC 4.7201</strain>
    </source>
</reference>
<evidence type="ECO:0000256" key="4">
    <source>
        <dbReference type="PIRSR" id="PIRSR617453-50"/>
    </source>
</evidence>
<dbReference type="PROSITE" id="PS00189">
    <property type="entry name" value="LIPOYL"/>
    <property type="match status" value="1"/>
</dbReference>
<protein>
    <recommendedName>
        <fullName evidence="3">Glycine cleavage system H protein</fullName>
    </recommendedName>
</protein>
<dbReference type="GO" id="GO:0005829">
    <property type="term" value="C:cytosol"/>
    <property type="evidence" value="ECO:0007669"/>
    <property type="project" value="TreeGrafter"/>
</dbReference>
<keyword evidence="7" id="KW-1185">Reference proteome</keyword>
<dbReference type="Pfam" id="PF01597">
    <property type="entry name" value="GCV_H"/>
    <property type="match status" value="1"/>
</dbReference>
<proteinExistence type="inferred from homology"/>
<evidence type="ECO:0000313" key="6">
    <source>
        <dbReference type="EMBL" id="GGO84456.1"/>
    </source>
</evidence>
<evidence type="ECO:0000256" key="3">
    <source>
        <dbReference type="HAMAP-Rule" id="MF_00272"/>
    </source>
</evidence>
<dbReference type="InterPro" id="IPR000089">
    <property type="entry name" value="Biotin_lipoyl"/>
</dbReference>
<comment type="caution">
    <text evidence="6">The sequence shown here is derived from an EMBL/GenBank/DDBJ whole genome shotgun (WGS) entry which is preliminary data.</text>
</comment>
<dbReference type="PROSITE" id="PS50968">
    <property type="entry name" value="BIOTINYL_LIPOYL"/>
    <property type="match status" value="1"/>
</dbReference>
<gene>
    <name evidence="3 6" type="primary">gcvH</name>
    <name evidence="6" type="ORF">GCM10012280_15980</name>
</gene>
<dbReference type="InterPro" id="IPR011053">
    <property type="entry name" value="Single_hybrid_motif"/>
</dbReference>
<dbReference type="SUPFAM" id="SSF51230">
    <property type="entry name" value="Single hybrid motif"/>
    <property type="match status" value="1"/>
</dbReference>
<dbReference type="GO" id="GO:0009249">
    <property type="term" value="P:protein lipoylation"/>
    <property type="evidence" value="ECO:0007669"/>
    <property type="project" value="TreeGrafter"/>
</dbReference>
<evidence type="ECO:0000259" key="5">
    <source>
        <dbReference type="PROSITE" id="PS50968"/>
    </source>
</evidence>
<dbReference type="PANTHER" id="PTHR11715">
    <property type="entry name" value="GLYCINE CLEAVAGE SYSTEM H PROTEIN"/>
    <property type="match status" value="1"/>
</dbReference>
<dbReference type="CDD" id="cd06848">
    <property type="entry name" value="GCS_H"/>
    <property type="match status" value="1"/>
</dbReference>
<dbReference type="NCBIfam" id="TIGR00527">
    <property type="entry name" value="gcvH"/>
    <property type="match status" value="1"/>
</dbReference>
<name>A0A918DVL7_9ACTN</name>
<comment type="cofactor">
    <cofactor evidence="3">
        <name>(R)-lipoate</name>
        <dbReference type="ChEBI" id="CHEBI:83088"/>
    </cofactor>
    <text evidence="3">Binds 1 lipoyl cofactor covalently.</text>
</comment>
<comment type="subunit">
    <text evidence="3">The glycine cleavage system is composed of four proteins: P, T, L and H.</text>
</comment>
<dbReference type="RefSeq" id="WP_189130818.1">
    <property type="nucleotide sequence ID" value="NZ_BMMS01000005.1"/>
</dbReference>
<dbReference type="InterPro" id="IPR002930">
    <property type="entry name" value="GCV_H"/>
</dbReference>
<dbReference type="NCBIfam" id="NF002270">
    <property type="entry name" value="PRK01202.1"/>
    <property type="match status" value="1"/>
</dbReference>
<feature type="modified residue" description="N6-lipoyllysine" evidence="3 4">
    <location>
        <position position="65"/>
    </location>
</feature>
<dbReference type="InterPro" id="IPR033753">
    <property type="entry name" value="GCV_H/Fam206"/>
</dbReference>
<sequence>MSTIPNDRKYSKDHEWVLPMGKERVRVGITDHAQRQLGDVVYVELPKADDRLEAMEPFGSVESVKAVSEVYMPVAGRITAVNEALNDDPEQVNTDPYGDGWMIEIAVPDSGKLDGLLSAKEYEDYIKEEAAE</sequence>
<evidence type="ECO:0000256" key="1">
    <source>
        <dbReference type="ARBA" id="ARBA00009249"/>
    </source>
</evidence>
<accession>A0A918DVL7</accession>
<dbReference type="EMBL" id="BMMS01000005">
    <property type="protein sequence ID" value="GGO84456.1"/>
    <property type="molecule type" value="Genomic_DNA"/>
</dbReference>
<feature type="domain" description="Lipoyl-binding" evidence="5">
    <location>
        <begin position="24"/>
        <end position="106"/>
    </location>
</feature>
<dbReference type="InterPro" id="IPR017453">
    <property type="entry name" value="GCV_H_sub"/>
</dbReference>
<dbReference type="InterPro" id="IPR003016">
    <property type="entry name" value="2-oxoA_DH_lipoyl-BS"/>
</dbReference>
<evidence type="ECO:0000256" key="2">
    <source>
        <dbReference type="ARBA" id="ARBA00022823"/>
    </source>
</evidence>
<comment type="similarity">
    <text evidence="1 3">Belongs to the GcvH family.</text>
</comment>
<dbReference type="Proteomes" id="UP000641932">
    <property type="component" value="Unassembled WGS sequence"/>
</dbReference>
<organism evidence="6 7">
    <name type="scientific">Wenjunlia tyrosinilytica</name>
    <dbReference type="NCBI Taxonomy" id="1544741"/>
    <lineage>
        <taxon>Bacteria</taxon>
        <taxon>Bacillati</taxon>
        <taxon>Actinomycetota</taxon>
        <taxon>Actinomycetes</taxon>
        <taxon>Kitasatosporales</taxon>
        <taxon>Streptomycetaceae</taxon>
        <taxon>Wenjunlia</taxon>
    </lineage>
</organism>
<dbReference type="HAMAP" id="MF_00272">
    <property type="entry name" value="GcvH"/>
    <property type="match status" value="1"/>
</dbReference>
<comment type="function">
    <text evidence="3">The glycine cleavage system catalyzes the degradation of glycine. The H protein shuttles the methylamine group of glycine from the P protein to the T protein.</text>
</comment>
<keyword evidence="2 3" id="KW-0450">Lipoyl</keyword>